<proteinExistence type="predicted"/>
<accession>A0A7S4ARE6</accession>
<reference evidence="1" key="1">
    <citation type="submission" date="2021-01" db="EMBL/GenBank/DDBJ databases">
        <authorList>
            <person name="Corre E."/>
            <person name="Pelletier E."/>
            <person name="Niang G."/>
            <person name="Scheremetjew M."/>
            <person name="Finn R."/>
            <person name="Kale V."/>
            <person name="Holt S."/>
            <person name="Cochrane G."/>
            <person name="Meng A."/>
            <person name="Brown T."/>
            <person name="Cohen L."/>
        </authorList>
    </citation>
    <scope>NUCLEOTIDE SEQUENCE</scope>
    <source>
        <strain evidence="1">10249 10 AB</strain>
    </source>
</reference>
<evidence type="ECO:0000313" key="1">
    <source>
        <dbReference type="EMBL" id="CAE0724075.1"/>
    </source>
</evidence>
<gene>
    <name evidence="1" type="ORF">PAUS00366_LOCUS16831</name>
</gene>
<sequence length="156" mass="17468">MGATSGVQLLIQLERAQHSQAISASCPPPWQPCRYQGVHSDLLHRQIGDYYIASSGASHFPALHQLILDIWLLEIRLGISLECVHIPGVVMIDQGTDGLSQGVWISSFHSLIHEQALLTTVFAPVPFDILLALSYILAQYQDNWFHYNYTLPCWDA</sequence>
<organism evidence="1">
    <name type="scientific">Pseudo-nitzschia australis</name>
    <dbReference type="NCBI Taxonomy" id="44445"/>
    <lineage>
        <taxon>Eukaryota</taxon>
        <taxon>Sar</taxon>
        <taxon>Stramenopiles</taxon>
        <taxon>Ochrophyta</taxon>
        <taxon>Bacillariophyta</taxon>
        <taxon>Bacillariophyceae</taxon>
        <taxon>Bacillariophycidae</taxon>
        <taxon>Bacillariales</taxon>
        <taxon>Bacillariaceae</taxon>
        <taxon>Pseudo-nitzschia</taxon>
    </lineage>
</organism>
<name>A0A7S4ARE6_9STRA</name>
<dbReference type="EMBL" id="HBIX01024305">
    <property type="protein sequence ID" value="CAE0724075.1"/>
    <property type="molecule type" value="Transcribed_RNA"/>
</dbReference>
<dbReference type="AlphaFoldDB" id="A0A7S4ARE6"/>
<protein>
    <submittedName>
        <fullName evidence="1">Uncharacterized protein</fullName>
    </submittedName>
</protein>